<evidence type="ECO:0000256" key="4">
    <source>
        <dbReference type="ARBA" id="ARBA00022627"/>
    </source>
</evidence>
<evidence type="ECO:0000259" key="5">
    <source>
        <dbReference type="Pfam" id="PF00850"/>
    </source>
</evidence>
<feature type="domain" description="Histone deacetylase" evidence="5">
    <location>
        <begin position="20"/>
        <end position="315"/>
    </location>
</feature>
<evidence type="ECO:0000256" key="3">
    <source>
        <dbReference type="ARBA" id="ARBA00020218"/>
    </source>
</evidence>
<evidence type="ECO:0000256" key="2">
    <source>
        <dbReference type="ARBA" id="ARBA00005947"/>
    </source>
</evidence>
<dbReference type="Gene3D" id="3.40.800.20">
    <property type="entry name" value="Histone deacetylase domain"/>
    <property type="match status" value="1"/>
</dbReference>
<dbReference type="InterPro" id="IPR000286">
    <property type="entry name" value="HDACs"/>
</dbReference>
<dbReference type="InterPro" id="IPR003085">
    <property type="entry name" value="AcuC"/>
</dbReference>
<dbReference type="PANTHER" id="PTHR10625">
    <property type="entry name" value="HISTONE DEACETYLASE HDAC1-RELATED"/>
    <property type="match status" value="1"/>
</dbReference>
<comment type="caution">
    <text evidence="6">The sequence shown here is derived from an EMBL/GenBank/DDBJ whole genome shotgun (WGS) entry which is preliminary data.</text>
</comment>
<dbReference type="Proteomes" id="UP001589609">
    <property type="component" value="Unassembled WGS sequence"/>
</dbReference>
<dbReference type="InterPro" id="IPR023801">
    <property type="entry name" value="His_deacetylse_dom"/>
</dbReference>
<dbReference type="PANTHER" id="PTHR10625:SF10">
    <property type="entry name" value="HISTONE DEACETYLASE HDAC1"/>
    <property type="match status" value="1"/>
</dbReference>
<reference evidence="6 7" key="1">
    <citation type="submission" date="2024-09" db="EMBL/GenBank/DDBJ databases">
        <authorList>
            <person name="Sun Q."/>
            <person name="Mori K."/>
        </authorList>
    </citation>
    <scope>NUCLEOTIDE SEQUENCE [LARGE SCALE GENOMIC DNA]</scope>
    <source>
        <strain evidence="6 7">JCM 11201</strain>
    </source>
</reference>
<dbReference type="InterPro" id="IPR037138">
    <property type="entry name" value="His_deacetylse_dom_sf"/>
</dbReference>
<proteinExistence type="inferred from homology"/>
<dbReference type="PRINTS" id="PR01272">
    <property type="entry name" value="ACUCPROTEIN"/>
</dbReference>
<comment type="pathway">
    <text evidence="1">Ketone degradation; acetoin degradation.</text>
</comment>
<dbReference type="EMBL" id="JBHMAF010000108">
    <property type="protein sequence ID" value="MFB9760013.1"/>
    <property type="molecule type" value="Genomic_DNA"/>
</dbReference>
<protein>
    <recommendedName>
        <fullName evidence="3">Acetoin utilization protein AcuC</fullName>
    </recommendedName>
</protein>
<dbReference type="CDD" id="cd09994">
    <property type="entry name" value="HDAC_AcuC_like"/>
    <property type="match status" value="1"/>
</dbReference>
<name>A0ABV5WII0_9BACI</name>
<gene>
    <name evidence="6" type="ORF">ACFFMS_16725</name>
</gene>
<evidence type="ECO:0000313" key="6">
    <source>
        <dbReference type="EMBL" id="MFB9760013.1"/>
    </source>
</evidence>
<evidence type="ECO:0000313" key="7">
    <source>
        <dbReference type="Proteomes" id="UP001589609"/>
    </source>
</evidence>
<organism evidence="6 7">
    <name type="scientific">Ectobacillus funiculus</name>
    <dbReference type="NCBI Taxonomy" id="137993"/>
    <lineage>
        <taxon>Bacteria</taxon>
        <taxon>Bacillati</taxon>
        <taxon>Bacillota</taxon>
        <taxon>Bacilli</taxon>
        <taxon>Bacillales</taxon>
        <taxon>Bacillaceae</taxon>
        <taxon>Ectobacillus</taxon>
    </lineage>
</organism>
<comment type="similarity">
    <text evidence="2">Belongs to the histone deacetylase family.</text>
</comment>
<keyword evidence="7" id="KW-1185">Reference proteome</keyword>
<dbReference type="SUPFAM" id="SSF52768">
    <property type="entry name" value="Arginase/deacetylase"/>
    <property type="match status" value="1"/>
</dbReference>
<evidence type="ECO:0000256" key="1">
    <source>
        <dbReference type="ARBA" id="ARBA00005101"/>
    </source>
</evidence>
<dbReference type="PRINTS" id="PR01270">
    <property type="entry name" value="HDASUPER"/>
</dbReference>
<dbReference type="InterPro" id="IPR023696">
    <property type="entry name" value="Ureohydrolase_dom_sf"/>
</dbReference>
<dbReference type="Pfam" id="PF00850">
    <property type="entry name" value="Hist_deacetyl"/>
    <property type="match status" value="1"/>
</dbReference>
<dbReference type="RefSeq" id="WP_379950347.1">
    <property type="nucleotide sequence ID" value="NZ_JBHMAF010000108.1"/>
</dbReference>
<sequence length="389" mass="44176">MKNVFVYSDAFQTYRFSPEHPFNQLRVKLSYDLLQKGGFIREEQIVVPRIATEEEIALIHDQNYIEAIKKAGEGKLDKQTALQYGLGTDDVPMFAGMHEASALLVGGTLTAVDYVLEGKAEHALNLGGGLHHGFHNKASGFCIYNDSAIAIKYIQKKYGLRVMYIDTDAHHGDGVQASFYDDPNVCTVSIHETGRYLFPGTGDVNERGQGAGYGYSFNVPLDAFTEDESFLYTYRTLIREIAAYFEPDVILTQNGVDAHYYDPLTHLCATINIYQEIPKIAHEIAHEYCNGRWIAVGGGGYDIWRVVPRAWSLIWLEMNHMRNIASGLLPLEWVDAWKQQAPVQLPLHWEDPENMYKSIPRKKEIEEKNYLSLTKCLEPLRTNLKNMIM</sequence>
<keyword evidence="4" id="KW-0006">Acetoin catabolism</keyword>
<accession>A0ABV5WII0</accession>